<evidence type="ECO:0000313" key="3">
    <source>
        <dbReference type="Proteomes" id="UP000199118"/>
    </source>
</evidence>
<organism evidence="2 3">
    <name type="scientific">Albimonas donghaensis</name>
    <dbReference type="NCBI Taxonomy" id="356660"/>
    <lineage>
        <taxon>Bacteria</taxon>
        <taxon>Pseudomonadati</taxon>
        <taxon>Pseudomonadota</taxon>
        <taxon>Alphaproteobacteria</taxon>
        <taxon>Rhodobacterales</taxon>
        <taxon>Paracoccaceae</taxon>
        <taxon>Albimonas</taxon>
    </lineage>
</organism>
<evidence type="ECO:0000313" key="2">
    <source>
        <dbReference type="EMBL" id="SDX84464.1"/>
    </source>
</evidence>
<dbReference type="EMBL" id="FNMZ01000011">
    <property type="protein sequence ID" value="SDX84464.1"/>
    <property type="molecule type" value="Genomic_DNA"/>
</dbReference>
<name>A0A1H3F2N5_9RHOB</name>
<feature type="region of interest" description="Disordered" evidence="1">
    <location>
        <begin position="16"/>
        <end position="35"/>
    </location>
</feature>
<reference evidence="2 3" key="1">
    <citation type="submission" date="2016-10" db="EMBL/GenBank/DDBJ databases">
        <authorList>
            <person name="de Groot N.N."/>
        </authorList>
    </citation>
    <scope>NUCLEOTIDE SEQUENCE [LARGE SCALE GENOMIC DNA]</scope>
    <source>
        <strain evidence="2 3">DSM 17890</strain>
    </source>
</reference>
<dbReference type="SUPFAM" id="SSF63825">
    <property type="entry name" value="YWTD domain"/>
    <property type="match status" value="1"/>
</dbReference>
<sequence length="371" mass="39176">MKIRTKRALRERVNKSLANRRAAGGRQGSAGDRRGTVGEAMVNDILMNRVLTIRQPAPFDRIVDPIQKEQQVKLLAFCALATVLAASQGRALSLDLIDIHALDNRLADPAANFHPQGLGYDTDTDQLLFMQQSSQTIFATSLTGAIESTQAIGFQNTTSVAGDGGDYYFSDYSGNVLGLDLYAYDKATSSASVLSSEVAAYGGYPIDARDGTLYRTEPSTSYGWGDLDTLRVSSIAAPDVILRTTALATTAGIGDLAIDTGRNAVWVLDYSATASIRVFDLLTGSLQETFALGLDGLDAGLTYADDRLYYYNWRSGSGSTLSVYGVTPPTPPTETPLPGTAALLAAALGAAGALRRVAGRGVARQGGAGRA</sequence>
<gene>
    <name evidence="2" type="ORF">SAMN05444336_11170</name>
</gene>
<accession>A0A1H3F2N5</accession>
<proteinExistence type="predicted"/>
<keyword evidence="3" id="KW-1185">Reference proteome</keyword>
<evidence type="ECO:0008006" key="4">
    <source>
        <dbReference type="Google" id="ProtNLM"/>
    </source>
</evidence>
<dbReference type="AlphaFoldDB" id="A0A1H3F2N5"/>
<evidence type="ECO:0000256" key="1">
    <source>
        <dbReference type="SAM" id="MobiDB-lite"/>
    </source>
</evidence>
<protein>
    <recommendedName>
        <fullName evidence="4">VPLPA-CTERM protein sorting domain-containing protein</fullName>
    </recommendedName>
</protein>
<dbReference type="Proteomes" id="UP000199118">
    <property type="component" value="Unassembled WGS sequence"/>
</dbReference>